<protein>
    <recommendedName>
        <fullName evidence="3">Transglutaminase</fullName>
    </recommendedName>
</protein>
<dbReference type="InterPro" id="IPR038765">
    <property type="entry name" value="Papain-like_cys_pep_sf"/>
</dbReference>
<dbReference type="PANTHER" id="PTHR39327">
    <property type="match status" value="1"/>
</dbReference>
<evidence type="ECO:0008006" key="3">
    <source>
        <dbReference type="Google" id="ProtNLM"/>
    </source>
</evidence>
<dbReference type="SUPFAM" id="SSF54001">
    <property type="entry name" value="Cysteine proteinases"/>
    <property type="match status" value="1"/>
</dbReference>
<dbReference type="OrthoDB" id="5401788at2"/>
<name>A0A418WQG2_9SPHN</name>
<dbReference type="PANTHER" id="PTHR39327:SF1">
    <property type="entry name" value="BLR5470 PROTEIN"/>
    <property type="match status" value="1"/>
</dbReference>
<dbReference type="Gene3D" id="3.10.620.30">
    <property type="match status" value="1"/>
</dbReference>
<dbReference type="AlphaFoldDB" id="A0A418WQG2"/>
<keyword evidence="2" id="KW-1185">Reference proteome</keyword>
<evidence type="ECO:0000313" key="1">
    <source>
        <dbReference type="EMBL" id="RJF93484.1"/>
    </source>
</evidence>
<comment type="caution">
    <text evidence="1">The sequence shown here is derived from an EMBL/GenBank/DDBJ whole genome shotgun (WGS) entry which is preliminary data.</text>
</comment>
<dbReference type="Pfam" id="PF06035">
    <property type="entry name" value="Peptidase_C93"/>
    <property type="match status" value="1"/>
</dbReference>
<reference evidence="1 2" key="1">
    <citation type="submission" date="2018-09" db="EMBL/GenBank/DDBJ databases">
        <authorList>
            <person name="Zhu H."/>
        </authorList>
    </citation>
    <scope>NUCLEOTIDE SEQUENCE [LARGE SCALE GENOMIC DNA]</scope>
    <source>
        <strain evidence="1 2">K2R01-6</strain>
    </source>
</reference>
<dbReference type="EMBL" id="QYUM01000002">
    <property type="protein sequence ID" value="RJF93484.1"/>
    <property type="molecule type" value="Genomic_DNA"/>
</dbReference>
<sequence>MCLRGAYIRRPQKVAHSPGALLGLGRSFVIAALLLAGPSRAIAEPIDVVPDGASPCARPADAASVSLPGSGLVIALPRDNCAETPQPPARPRGPDIFGSVALAISSTPLDKRWQAARGEQLLAEGPWATMLQSAAGRDRSAQIRLVNGWVNSHLGFADDVDRDEWASATRAFARGRGDCEDFAIAKLQLLESLGVAGDDLYLVIVRDEPRGADHAVLAVRDGASLAVLDSRSDRILGSDEDAGYRPILSYSTSFAWTHGYASGAAGGGSRRDNRVATPH</sequence>
<evidence type="ECO:0000313" key="2">
    <source>
        <dbReference type="Proteomes" id="UP000286100"/>
    </source>
</evidence>
<organism evidence="1 2">
    <name type="scientific">Sphingomonas cavernae</name>
    <dbReference type="NCBI Taxonomy" id="2320861"/>
    <lineage>
        <taxon>Bacteria</taxon>
        <taxon>Pseudomonadati</taxon>
        <taxon>Pseudomonadota</taxon>
        <taxon>Alphaproteobacteria</taxon>
        <taxon>Sphingomonadales</taxon>
        <taxon>Sphingomonadaceae</taxon>
        <taxon>Sphingomonas</taxon>
    </lineage>
</organism>
<proteinExistence type="predicted"/>
<dbReference type="InterPro" id="IPR010319">
    <property type="entry name" value="Transglutaminase-like_Cys_pept"/>
</dbReference>
<dbReference type="Proteomes" id="UP000286100">
    <property type="component" value="Unassembled WGS sequence"/>
</dbReference>
<gene>
    <name evidence="1" type="ORF">D3876_03950</name>
</gene>
<accession>A0A418WQG2</accession>